<evidence type="ECO:0000313" key="3">
    <source>
        <dbReference type="Proteomes" id="UP000295328"/>
    </source>
</evidence>
<comment type="caution">
    <text evidence="2">The sequence shown here is derived from an EMBL/GenBank/DDBJ whole genome shotgun (WGS) entry which is preliminary data.</text>
</comment>
<keyword evidence="1" id="KW-0472">Membrane</keyword>
<keyword evidence="1" id="KW-0812">Transmembrane</keyword>
<evidence type="ECO:0000313" key="2">
    <source>
        <dbReference type="EMBL" id="TDM01511.1"/>
    </source>
</evidence>
<keyword evidence="3" id="KW-1185">Reference proteome</keyword>
<sequence length="70" mass="8101">MIITLLLIIGLSVWIYYCNQSVIAMLKSGNKKNALIWLYTAMFSAVLIVGVIIYSMREELMSLLNMFYHH</sequence>
<dbReference type="RefSeq" id="WP_133430232.1">
    <property type="nucleotide sequence ID" value="NZ_BMCC01000001.1"/>
</dbReference>
<name>A0A4R6BJ34_9STAP</name>
<dbReference type="OrthoDB" id="2418257at2"/>
<organism evidence="2 3">
    <name type="scientific">Macrococcus hajekii</name>
    <dbReference type="NCBI Taxonomy" id="198482"/>
    <lineage>
        <taxon>Bacteria</taxon>
        <taxon>Bacillati</taxon>
        <taxon>Bacillota</taxon>
        <taxon>Bacilli</taxon>
        <taxon>Bacillales</taxon>
        <taxon>Staphylococcaceae</taxon>
        <taxon>Macrococcus</taxon>
    </lineage>
</organism>
<dbReference type="AlphaFoldDB" id="A0A4R6BJ34"/>
<evidence type="ECO:0000256" key="1">
    <source>
        <dbReference type="SAM" id="Phobius"/>
    </source>
</evidence>
<dbReference type="Proteomes" id="UP000295328">
    <property type="component" value="Unassembled WGS sequence"/>
</dbReference>
<keyword evidence="1" id="KW-1133">Transmembrane helix</keyword>
<protein>
    <submittedName>
        <fullName evidence="2">Uncharacterized protein</fullName>
    </submittedName>
</protein>
<proteinExistence type="predicted"/>
<accession>A0A4R6BJ34</accession>
<gene>
    <name evidence="2" type="ORF">ERX37_08425</name>
</gene>
<reference evidence="2 3" key="1">
    <citation type="submission" date="2019-01" db="EMBL/GenBank/DDBJ databases">
        <title>Draft genome sequences of the type strains of six Macrococcus species.</title>
        <authorList>
            <person name="Mazhar S."/>
            <person name="Altermann E."/>
            <person name="Hill C."/>
            <person name="Mcauliffe O."/>
        </authorList>
    </citation>
    <scope>NUCLEOTIDE SEQUENCE [LARGE SCALE GENOMIC DNA]</scope>
    <source>
        <strain evidence="2 3">CCM4809</strain>
    </source>
</reference>
<feature type="transmembrane region" description="Helical" evidence="1">
    <location>
        <begin position="36"/>
        <end position="56"/>
    </location>
</feature>
<dbReference type="EMBL" id="SCWE01000003">
    <property type="protein sequence ID" value="TDM01511.1"/>
    <property type="molecule type" value="Genomic_DNA"/>
</dbReference>